<evidence type="ECO:0000313" key="3">
    <source>
        <dbReference type="EMBL" id="KAK5974565.1"/>
    </source>
</evidence>
<keyword evidence="2" id="KW-0732">Signal</keyword>
<organism evidence="3 4">
    <name type="scientific">Trichostrongylus colubriformis</name>
    <name type="common">Black scour worm</name>
    <dbReference type="NCBI Taxonomy" id="6319"/>
    <lineage>
        <taxon>Eukaryota</taxon>
        <taxon>Metazoa</taxon>
        <taxon>Ecdysozoa</taxon>
        <taxon>Nematoda</taxon>
        <taxon>Chromadorea</taxon>
        <taxon>Rhabditida</taxon>
        <taxon>Rhabditina</taxon>
        <taxon>Rhabditomorpha</taxon>
        <taxon>Strongyloidea</taxon>
        <taxon>Trichostrongylidae</taxon>
        <taxon>Trichostrongylus</taxon>
    </lineage>
</organism>
<reference evidence="3 4" key="1">
    <citation type="submission" date="2019-10" db="EMBL/GenBank/DDBJ databases">
        <title>Assembly and Annotation for the nematode Trichostrongylus colubriformis.</title>
        <authorList>
            <person name="Martin J."/>
        </authorList>
    </citation>
    <scope>NUCLEOTIDE SEQUENCE [LARGE SCALE GENOMIC DNA]</scope>
    <source>
        <strain evidence="3">G859</strain>
        <tissue evidence="3">Whole worm</tissue>
    </source>
</reference>
<comment type="caution">
    <text evidence="3">The sequence shown here is derived from an EMBL/GenBank/DDBJ whole genome shotgun (WGS) entry which is preliminary data.</text>
</comment>
<dbReference type="Proteomes" id="UP001331761">
    <property type="component" value="Unassembled WGS sequence"/>
</dbReference>
<dbReference type="AlphaFoldDB" id="A0AAN8F7G3"/>
<feature type="chain" id="PRO_5042975160" evidence="2">
    <location>
        <begin position="18"/>
        <end position="117"/>
    </location>
</feature>
<gene>
    <name evidence="3" type="ORF">GCK32_006970</name>
</gene>
<feature type="region of interest" description="Disordered" evidence="1">
    <location>
        <begin position="18"/>
        <end position="117"/>
    </location>
</feature>
<evidence type="ECO:0000256" key="1">
    <source>
        <dbReference type="SAM" id="MobiDB-lite"/>
    </source>
</evidence>
<evidence type="ECO:0000313" key="4">
    <source>
        <dbReference type="Proteomes" id="UP001331761"/>
    </source>
</evidence>
<feature type="signal peptide" evidence="2">
    <location>
        <begin position="1"/>
        <end position="17"/>
    </location>
</feature>
<feature type="compositionally biased region" description="Polar residues" evidence="1">
    <location>
        <begin position="57"/>
        <end position="94"/>
    </location>
</feature>
<keyword evidence="4" id="KW-1185">Reference proteome</keyword>
<accession>A0AAN8F7G3</accession>
<protein>
    <submittedName>
        <fullName evidence="3">Uncharacterized protein</fullName>
    </submittedName>
</protein>
<name>A0AAN8F7G3_TRICO</name>
<evidence type="ECO:0000256" key="2">
    <source>
        <dbReference type="SAM" id="SignalP"/>
    </source>
</evidence>
<dbReference type="EMBL" id="WIXE01014092">
    <property type="protein sequence ID" value="KAK5974565.1"/>
    <property type="molecule type" value="Genomic_DNA"/>
</dbReference>
<sequence length="117" mass="12438">MKFFIVFFIALLAIALARPHSSESSGSDEHQHKGMPHHKHHHRHTHRPRTTAPVTTEESSTSSDAPATTERSSISSDAPSNPTETAPFVSSNGVSVELPGTTPNAPARAVEVGPLVA</sequence>
<proteinExistence type="predicted"/>
<feature type="compositionally biased region" description="Basic residues" evidence="1">
    <location>
        <begin position="33"/>
        <end position="49"/>
    </location>
</feature>